<comment type="caution">
    <text evidence="2">The sequence shown here is derived from an EMBL/GenBank/DDBJ whole genome shotgun (WGS) entry which is preliminary data.</text>
</comment>
<dbReference type="EMBL" id="BNJJ01000005">
    <property type="protein sequence ID" value="GHO84077.1"/>
    <property type="molecule type" value="Genomic_DNA"/>
</dbReference>
<evidence type="ECO:0000259" key="1">
    <source>
        <dbReference type="Pfam" id="PF03625"/>
    </source>
</evidence>
<dbReference type="InterPro" id="IPR035923">
    <property type="entry name" value="TT1751-like_sf"/>
</dbReference>
<proteinExistence type="predicted"/>
<dbReference type="Proteomes" id="UP000635565">
    <property type="component" value="Unassembled WGS sequence"/>
</dbReference>
<name>A0ABQ3VD56_9CHLR</name>
<evidence type="ECO:0000313" key="3">
    <source>
        <dbReference type="Proteomes" id="UP000635565"/>
    </source>
</evidence>
<sequence>MTTKTPSYTFGTTVKAPFEETMSRVIEALKQEGFGVLTTIDVQATMKAKLQLDFERYTILGACNPQLAHRALEIDYAVGALLPCNVVVHEAHEGKETPSTRVEIADPVAMLSIIDNPAMYAFAQEARIPLQRVLASLQQAA</sequence>
<dbReference type="Gene3D" id="3.30.310.70">
    <property type="entry name" value="TT1751-like domain"/>
    <property type="match status" value="1"/>
</dbReference>
<dbReference type="InterPro" id="IPR005180">
    <property type="entry name" value="DUF302"/>
</dbReference>
<evidence type="ECO:0000313" key="2">
    <source>
        <dbReference type="EMBL" id="GHO84077.1"/>
    </source>
</evidence>
<dbReference type="PANTHER" id="PTHR38342:SF1">
    <property type="entry name" value="SLR5037 PROTEIN"/>
    <property type="match status" value="1"/>
</dbReference>
<dbReference type="CDD" id="cd14797">
    <property type="entry name" value="DUF302"/>
    <property type="match status" value="1"/>
</dbReference>
<dbReference type="RefSeq" id="WP_201361722.1">
    <property type="nucleotide sequence ID" value="NZ_BNJJ01000005.1"/>
</dbReference>
<feature type="domain" description="DUF302" evidence="1">
    <location>
        <begin position="40"/>
        <end position="95"/>
    </location>
</feature>
<protein>
    <recommendedName>
        <fullName evidence="1">DUF302 domain-containing protein</fullName>
    </recommendedName>
</protein>
<reference evidence="2 3" key="1">
    <citation type="journal article" date="2021" name="Int. J. Syst. Evol. Microbiol.">
        <title>Reticulibacter mediterranei gen. nov., sp. nov., within the new family Reticulibacteraceae fam. nov., and Ktedonospora formicarum gen. nov., sp. nov., Ktedonobacter robiniae sp. nov., Dictyobacter formicarum sp. nov. and Dictyobacter arantiisoli sp. nov., belonging to the class Ktedonobacteria.</title>
        <authorList>
            <person name="Yabe S."/>
            <person name="Zheng Y."/>
            <person name="Wang C.M."/>
            <person name="Sakai Y."/>
            <person name="Abe K."/>
            <person name="Yokota A."/>
            <person name="Donadio S."/>
            <person name="Cavaletti L."/>
            <person name="Monciardini P."/>
        </authorList>
    </citation>
    <scope>NUCLEOTIDE SEQUENCE [LARGE SCALE GENOMIC DNA]</scope>
    <source>
        <strain evidence="2 3">SOSP1-9</strain>
    </source>
</reference>
<gene>
    <name evidence="2" type="ORF">KSZ_20830</name>
</gene>
<dbReference type="Pfam" id="PF03625">
    <property type="entry name" value="DUF302"/>
    <property type="match status" value="1"/>
</dbReference>
<dbReference type="PANTHER" id="PTHR38342">
    <property type="entry name" value="SLR5037 PROTEIN"/>
    <property type="match status" value="1"/>
</dbReference>
<accession>A0ABQ3VD56</accession>
<organism evidence="2 3">
    <name type="scientific">Dictyobacter formicarum</name>
    <dbReference type="NCBI Taxonomy" id="2778368"/>
    <lineage>
        <taxon>Bacteria</taxon>
        <taxon>Bacillati</taxon>
        <taxon>Chloroflexota</taxon>
        <taxon>Ktedonobacteria</taxon>
        <taxon>Ktedonobacterales</taxon>
        <taxon>Dictyobacteraceae</taxon>
        <taxon>Dictyobacter</taxon>
    </lineage>
</organism>
<keyword evidence="3" id="KW-1185">Reference proteome</keyword>
<dbReference type="SUPFAM" id="SSF103247">
    <property type="entry name" value="TT1751-like"/>
    <property type="match status" value="1"/>
</dbReference>
<dbReference type="PIRSF" id="PIRSF021774">
    <property type="entry name" value="UCP021774"/>
    <property type="match status" value="1"/>
</dbReference>
<dbReference type="InterPro" id="IPR016796">
    <property type="entry name" value="UCP021774"/>
</dbReference>